<sequence>MVCIVGDVRSLEDQKRAASCCVAKFGKIDTLIPNAGIWDYNTSLVDLPEDSIDAAFDEVFQINVKGYIHAVKACLPALVASRGSVICTI</sequence>
<dbReference type="Proteomes" id="UP000245431">
    <property type="component" value="Chromosome PVE_r2"/>
</dbReference>
<dbReference type="Gene3D" id="3.40.50.720">
    <property type="entry name" value="NAD(P)-binding Rossmann-like Domain"/>
    <property type="match status" value="1"/>
</dbReference>
<evidence type="ECO:0000313" key="2">
    <source>
        <dbReference type="Proteomes" id="UP000245431"/>
    </source>
</evidence>
<dbReference type="Pfam" id="PF00106">
    <property type="entry name" value="adh_short"/>
    <property type="match status" value="1"/>
</dbReference>
<dbReference type="InterPro" id="IPR002347">
    <property type="entry name" value="SDR_fam"/>
</dbReference>
<accession>A0A1D3K8Y4</accession>
<protein>
    <submittedName>
        <fullName evidence="1">Cis-2,3-dihydroxy-2,3-dihydroisopropylbenzene dehydrogenase</fullName>
    </submittedName>
</protein>
<dbReference type="SUPFAM" id="SSF51735">
    <property type="entry name" value="NAD(P)-binding Rossmann-fold domains"/>
    <property type="match status" value="1"/>
</dbReference>
<dbReference type="InterPro" id="IPR036291">
    <property type="entry name" value="NAD(P)-bd_dom_sf"/>
</dbReference>
<dbReference type="PANTHER" id="PTHR43975:SF2">
    <property type="entry name" value="EG:BACR7A4.14 PROTEIN-RELATED"/>
    <property type="match status" value="1"/>
</dbReference>
<dbReference type="EMBL" id="LT599584">
    <property type="protein sequence ID" value="SBW84770.1"/>
    <property type="molecule type" value="Genomic_DNA"/>
</dbReference>
<dbReference type="AlphaFoldDB" id="A0A1D3K8Y4"/>
<reference evidence="2" key="1">
    <citation type="submission" date="2016-07" db="EMBL/GenBank/DDBJ databases">
        <authorList>
            <person name="Florea S."/>
            <person name="Webb J.S."/>
            <person name="Jaromczyk J."/>
            <person name="Schardl C.L."/>
        </authorList>
    </citation>
    <scope>NUCLEOTIDE SEQUENCE [LARGE SCALE GENOMIC DNA]</scope>
    <source>
        <strain evidence="2">1YdBTEX2</strain>
    </source>
</reference>
<evidence type="ECO:0000313" key="1">
    <source>
        <dbReference type="EMBL" id="SBW84770.1"/>
    </source>
</evidence>
<proteinExistence type="predicted"/>
<organism evidence="1 2">
    <name type="scientific">Pseudomonas veronii 1YdBTEX2</name>
    <dbReference type="NCBI Taxonomy" id="1295141"/>
    <lineage>
        <taxon>Bacteria</taxon>
        <taxon>Pseudomonadati</taxon>
        <taxon>Pseudomonadota</taxon>
        <taxon>Gammaproteobacteria</taxon>
        <taxon>Pseudomonadales</taxon>
        <taxon>Pseudomonadaceae</taxon>
        <taxon>Pseudomonas</taxon>
    </lineage>
</organism>
<dbReference type="PANTHER" id="PTHR43975">
    <property type="entry name" value="ZGC:101858"/>
    <property type="match status" value="1"/>
</dbReference>
<gene>
    <name evidence="1" type="primary">ipbB2</name>
    <name evidence="1" type="ORF">PVE_R2G0745</name>
</gene>
<name>A0A1D3K8Y4_PSEVE</name>